<feature type="region of interest" description="Disordered" evidence="4">
    <location>
        <begin position="1010"/>
        <end position="1031"/>
    </location>
</feature>
<evidence type="ECO:0000256" key="4">
    <source>
        <dbReference type="SAM" id="MobiDB-lite"/>
    </source>
</evidence>
<name>A0A150H2U9_GONPE</name>
<keyword evidence="8" id="KW-1185">Reference proteome</keyword>
<evidence type="ECO:0000313" key="8">
    <source>
        <dbReference type="Proteomes" id="UP000075714"/>
    </source>
</evidence>
<feature type="compositionally biased region" description="Low complexity" evidence="4">
    <location>
        <begin position="824"/>
        <end position="839"/>
    </location>
</feature>
<feature type="region of interest" description="Disordered" evidence="4">
    <location>
        <begin position="815"/>
        <end position="839"/>
    </location>
</feature>
<dbReference type="Pfam" id="PF23354">
    <property type="entry name" value="TPR_NUP160_120_M"/>
    <property type="match status" value="2"/>
</dbReference>
<feature type="domain" description="Nucleoporin Nup120/160 beta-propeller" evidence="5">
    <location>
        <begin position="163"/>
        <end position="539"/>
    </location>
</feature>
<evidence type="ECO:0000259" key="5">
    <source>
        <dbReference type="Pfam" id="PF11715"/>
    </source>
</evidence>
<dbReference type="OrthoDB" id="514940at2759"/>
<dbReference type="PANTHER" id="PTHR21286">
    <property type="entry name" value="NUCLEAR PORE COMPLEX PROTEIN NUP160"/>
    <property type="match status" value="1"/>
</dbReference>
<reference evidence="8" key="1">
    <citation type="journal article" date="2016" name="Nat. Commun.">
        <title>The Gonium pectorale genome demonstrates co-option of cell cycle regulation during the evolution of multicellularity.</title>
        <authorList>
            <person name="Hanschen E.R."/>
            <person name="Marriage T.N."/>
            <person name="Ferris P.J."/>
            <person name="Hamaji T."/>
            <person name="Toyoda A."/>
            <person name="Fujiyama A."/>
            <person name="Neme R."/>
            <person name="Noguchi H."/>
            <person name="Minakuchi Y."/>
            <person name="Suzuki M."/>
            <person name="Kawai-Toyooka H."/>
            <person name="Smith D.R."/>
            <person name="Sparks H."/>
            <person name="Anderson J."/>
            <person name="Bakaric R."/>
            <person name="Luria V."/>
            <person name="Karger A."/>
            <person name="Kirschner M.W."/>
            <person name="Durand P.M."/>
            <person name="Michod R.E."/>
            <person name="Nozaki H."/>
            <person name="Olson B.J."/>
        </authorList>
    </citation>
    <scope>NUCLEOTIDE SEQUENCE [LARGE SCALE GENOMIC DNA]</scope>
    <source>
        <strain evidence="8">NIES-2863</strain>
    </source>
</reference>
<feature type="domain" description="NUP160 middle TPR" evidence="6">
    <location>
        <begin position="1211"/>
        <end position="1290"/>
    </location>
</feature>
<dbReference type="InterPro" id="IPR056535">
    <property type="entry name" value="TPR_NUP160_M"/>
</dbReference>
<evidence type="ECO:0000256" key="1">
    <source>
        <dbReference type="ARBA" id="ARBA00004123"/>
    </source>
</evidence>
<accession>A0A150H2U9</accession>
<feature type="region of interest" description="Disordered" evidence="4">
    <location>
        <begin position="1315"/>
        <end position="1334"/>
    </location>
</feature>
<comment type="subcellular location">
    <subcellularLocation>
        <location evidence="1">Nucleus</location>
    </subcellularLocation>
</comment>
<dbReference type="GO" id="GO:0017056">
    <property type="term" value="F:structural constituent of nuclear pore"/>
    <property type="evidence" value="ECO:0007669"/>
    <property type="project" value="TreeGrafter"/>
</dbReference>
<dbReference type="STRING" id="33097.A0A150H2U9"/>
<evidence type="ECO:0000259" key="6">
    <source>
        <dbReference type="Pfam" id="PF23354"/>
    </source>
</evidence>
<evidence type="ECO:0000313" key="7">
    <source>
        <dbReference type="EMBL" id="KXZ56312.1"/>
    </source>
</evidence>
<dbReference type="EMBL" id="LSYV01000002">
    <property type="protein sequence ID" value="KXZ56312.1"/>
    <property type="molecule type" value="Genomic_DNA"/>
</dbReference>
<organism evidence="7 8">
    <name type="scientific">Gonium pectorale</name>
    <name type="common">Green alga</name>
    <dbReference type="NCBI Taxonomy" id="33097"/>
    <lineage>
        <taxon>Eukaryota</taxon>
        <taxon>Viridiplantae</taxon>
        <taxon>Chlorophyta</taxon>
        <taxon>core chlorophytes</taxon>
        <taxon>Chlorophyceae</taxon>
        <taxon>CS clade</taxon>
        <taxon>Chlamydomonadales</taxon>
        <taxon>Volvocaceae</taxon>
        <taxon>Gonium</taxon>
    </lineage>
</organism>
<protein>
    <recommendedName>
        <fullName evidence="9">Nuclear pore complex protein NUP160 domain-containing protein</fullName>
    </recommendedName>
</protein>
<dbReference type="Pfam" id="PF11715">
    <property type="entry name" value="Beta-prop_Nup120_160"/>
    <property type="match status" value="1"/>
</dbReference>
<evidence type="ECO:0000256" key="3">
    <source>
        <dbReference type="ARBA" id="ARBA00023242"/>
    </source>
</evidence>
<dbReference type="Proteomes" id="UP000075714">
    <property type="component" value="Unassembled WGS sequence"/>
</dbReference>
<comment type="caution">
    <text evidence="7">The sequence shown here is derived from an EMBL/GenBank/DDBJ whole genome shotgun (WGS) entry which is preliminary data.</text>
</comment>
<feature type="domain" description="NUP160 middle TPR" evidence="6">
    <location>
        <begin position="1122"/>
        <end position="1188"/>
    </location>
</feature>
<sequence length="1713" mass="176302">MSSLNAALRQETAFVSPAQPHQASALAPGWASHSTGASSVLYDFTLQGVGGALFLQDCVRGAQPERGIHWQIENSVSGALHLTEFTVHGGAAGPRTTVEVGFRLFPALAATGTPDGRLLLAGLLSNGYLLHTELHCSPSLDAVLSGLSADTLRPLDLTQPLASLGTPTSLTATPEAVLIGGSNGAVLCVPLSALSDCNASRCYELRDSSWALTKLIPGMLYRPRQPAALACVPVGLGSRQLLLVAYDDCMLRVYNISRRQQLGTLELDTPGAVHSSSSSGSASGGSGRHLKPTFFAAEAPAAAADAGATTSNGVTLVAQFEAADSARRYTFAYTLSASAAGRLSLSSPTALAVEDGGVVSEARVSGDTVWLLVKSQSRSKVLGYSRSAGTVVSSAVLAEAAGEHVGAAAAAASNGAEVDEELWEWLLAAFPTELSAEAQVCQQVLVPGQTCRASLRDALSYHGATLRPNDVDVAPPGVLRGWMQSAVMAIQRRTPTASPAECWQTFLSTYRAAWARRHPPLGLVLNRASPLWLGLARGGSVLAVLRRGTAVEALQGADVTGAGALELPPHLDAVHRCAAEAGALLGPLAGEGCLALLAAGVDPLERLLPRLSELWFGGPGAPGSMGAAGGGSVGGAPGGGRAAALTDSAREAQQRWRQRRQQLIIACGQRLGGLANPVASVQSYLGLLRLMGAQAAGELAAGAAHGSSAGALTPSRAAASFLISTCRQVSRAAAAAARDAALLLGLLVQQCGLGPVPLERGALGRLEAVLLPEACELLRRSALGLWLTGTSSSQDEATDMEPALSALRHLRLGPNSPAKRTHAEGPGAEAGAAGAEADAPSAASGDVSLAARLLPAFCSAYAGGRGGRLDLLTGAEAAGLLFTLHLQYGEQPSSSMAARVLQLGYQLFQAGEYGNLAELAALAGATGASEAGPQFLRGLGITCALALERQQQQGMRQLPGQPQGGAAAERRAERIGEAAGCFFRAAASLASEAGDTLRSILRDLRAELSGSSKQPEAGAADAVPSRSASARQPQRREVALLQLHFCEAVMQLFEREGAPEGAVLFAAAALEHLRAAYGHTAEAGAASASSRGAADSGADAAAPLLPGEEPLMRAAAAAAESQRAAREGRLWSNIYSYCVDLRQYERAYGALLANPLPAARLQSLRHLVHVLAQEGQLQTLCTLPFAGIAVLTPADAVASGAAANGGTRTVSLLSEALDLLHRRAHNCDLAESPQPYKVLYDFLVCRSDFKGAARAMAAYAWRLRAEAPGTEAAVSEALRAYDLAINCLSLLDPEDAWLDLTDTWVEKLTPRSHAHTGAALPGAPSGGAAGGAAGQARGAQGATVDVAPVATVKSLQRERTMLHYCALVAARVPGLEPMRQWDNEDAILRQLLLMGRYEGALALVADCYGGHGSEPWVRAMEAVVGALAAHCTRLQLQDGGVPTGGGPLPATDLFADDADSGAAASGLMTAGDAAVAGTLGGRAAPLWGKLRQLLAQVAATEQQSFTGVGGTGGGVSVSWLLRDAAAEAVLRTDPRVDLPQWLLDLFVASDLDAPAAMGSTACGPASLLGLYLRHDRLAAAVELVASQVEQWGRADVRLRRQHGAAWMPYPQLELLHTKLSIAQQLGQERSVALTAKLNAAMAAHLELVATDAERLQQKRPTGPPGGVDSHAGGPPLLTLGMGDSTMATPVTPLGGGLPVFGAAVFGAGIRLFG</sequence>
<evidence type="ECO:0000256" key="2">
    <source>
        <dbReference type="ARBA" id="ARBA00022448"/>
    </source>
</evidence>
<evidence type="ECO:0008006" key="9">
    <source>
        <dbReference type="Google" id="ProtNLM"/>
    </source>
</evidence>
<proteinExistence type="predicted"/>
<keyword evidence="2" id="KW-0813">Transport</keyword>
<keyword evidence="3" id="KW-0539">Nucleus</keyword>
<dbReference type="InterPro" id="IPR021717">
    <property type="entry name" value="Nucleoporin_Nup160"/>
</dbReference>
<feature type="compositionally biased region" description="Gly residues" evidence="4">
    <location>
        <begin position="1324"/>
        <end position="1333"/>
    </location>
</feature>
<dbReference type="GO" id="GO:0005643">
    <property type="term" value="C:nuclear pore"/>
    <property type="evidence" value="ECO:0007669"/>
    <property type="project" value="TreeGrafter"/>
</dbReference>
<dbReference type="InterPro" id="IPR059141">
    <property type="entry name" value="Beta-prop_Nup120_160"/>
</dbReference>
<gene>
    <name evidence="7" type="ORF">GPECTOR_1g275</name>
</gene>
<dbReference type="PANTHER" id="PTHR21286:SF0">
    <property type="entry name" value="NUCLEAR PORE COMPLEX PROTEIN NUP160"/>
    <property type="match status" value="1"/>
</dbReference>